<dbReference type="AlphaFoldDB" id="A0A388JJY2"/>
<dbReference type="Proteomes" id="UP000265515">
    <property type="component" value="Unassembled WGS sequence"/>
</dbReference>
<dbReference type="Gramene" id="GBG43097">
    <property type="protein sequence ID" value="GBG43097"/>
    <property type="gene ID" value="CBR_g76665"/>
</dbReference>
<evidence type="ECO:0000313" key="2">
    <source>
        <dbReference type="EMBL" id="GBG43130.1"/>
    </source>
</evidence>
<protein>
    <submittedName>
        <fullName evidence="1">Uncharacterized protein</fullName>
    </submittedName>
</protein>
<evidence type="ECO:0000313" key="1">
    <source>
        <dbReference type="EMBL" id="GBG43097.1"/>
    </source>
</evidence>
<gene>
    <name evidence="1" type="ORF">CBR_g76665</name>
    <name evidence="2" type="ORF">CBR_g76719</name>
</gene>
<sequence length="44" mass="4513">AAVLVNGCAVHARISGDMGMATSPWMAAAELEMVGCFSSAIVMR</sequence>
<keyword evidence="3" id="KW-1185">Reference proteome</keyword>
<name>A0A388JJY2_CHABU</name>
<organism evidence="1 3">
    <name type="scientific">Chara braunii</name>
    <name type="common">Braun's stonewort</name>
    <dbReference type="NCBI Taxonomy" id="69332"/>
    <lineage>
        <taxon>Eukaryota</taxon>
        <taxon>Viridiplantae</taxon>
        <taxon>Streptophyta</taxon>
        <taxon>Charophyceae</taxon>
        <taxon>Charales</taxon>
        <taxon>Characeae</taxon>
        <taxon>Chara</taxon>
    </lineage>
</organism>
<feature type="non-terminal residue" evidence="1">
    <location>
        <position position="1"/>
    </location>
</feature>
<dbReference type="EMBL" id="BFEA01002962">
    <property type="protein sequence ID" value="GBG43130.1"/>
    <property type="molecule type" value="Genomic_DNA"/>
</dbReference>
<dbReference type="Gramene" id="GBG43130">
    <property type="protein sequence ID" value="GBG43130"/>
    <property type="gene ID" value="CBR_g76719"/>
</dbReference>
<proteinExistence type="predicted"/>
<dbReference type="EMBL" id="BFEA01002949">
    <property type="protein sequence ID" value="GBG43097.1"/>
    <property type="molecule type" value="Genomic_DNA"/>
</dbReference>
<evidence type="ECO:0000313" key="3">
    <source>
        <dbReference type="Proteomes" id="UP000265515"/>
    </source>
</evidence>
<reference evidence="1 3" key="1">
    <citation type="journal article" date="2018" name="Cell">
        <title>The Chara Genome: Secondary Complexity and Implications for Plant Terrestrialization.</title>
        <authorList>
            <person name="Nishiyama T."/>
            <person name="Sakayama H."/>
            <person name="Vries J.D."/>
            <person name="Buschmann H."/>
            <person name="Saint-Marcoux D."/>
            <person name="Ullrich K.K."/>
            <person name="Haas F.B."/>
            <person name="Vanderstraeten L."/>
            <person name="Becker D."/>
            <person name="Lang D."/>
            <person name="Vosolsobe S."/>
            <person name="Rombauts S."/>
            <person name="Wilhelmsson P.K.I."/>
            <person name="Janitza P."/>
            <person name="Kern R."/>
            <person name="Heyl A."/>
            <person name="Rumpler F."/>
            <person name="Villalobos L.I.A.C."/>
            <person name="Clay J.M."/>
            <person name="Skokan R."/>
            <person name="Toyoda A."/>
            <person name="Suzuki Y."/>
            <person name="Kagoshima H."/>
            <person name="Schijlen E."/>
            <person name="Tajeshwar N."/>
            <person name="Catarino B."/>
            <person name="Hetherington A.J."/>
            <person name="Saltykova A."/>
            <person name="Bonnot C."/>
            <person name="Breuninger H."/>
            <person name="Symeonidi A."/>
            <person name="Radhakrishnan G.V."/>
            <person name="Van Nieuwerburgh F."/>
            <person name="Deforce D."/>
            <person name="Chang C."/>
            <person name="Karol K.G."/>
            <person name="Hedrich R."/>
            <person name="Ulvskov P."/>
            <person name="Glockner G."/>
            <person name="Delwiche C.F."/>
            <person name="Petrasek J."/>
            <person name="Van de Peer Y."/>
            <person name="Friml J."/>
            <person name="Beilby M."/>
            <person name="Dolan L."/>
            <person name="Kohara Y."/>
            <person name="Sugano S."/>
            <person name="Fujiyama A."/>
            <person name="Delaux P.-M."/>
            <person name="Quint M."/>
            <person name="TheiBen G."/>
            <person name="Hagemann M."/>
            <person name="Harholt J."/>
            <person name="Dunand C."/>
            <person name="Zachgo S."/>
            <person name="Langdale J."/>
            <person name="Maumus F."/>
            <person name="Straeten D.V.D."/>
            <person name="Gould S.B."/>
            <person name="Rensing S.A."/>
        </authorList>
    </citation>
    <scope>NUCLEOTIDE SEQUENCE [LARGE SCALE GENOMIC DNA]</scope>
    <source>
        <strain evidence="1 3">S276</strain>
    </source>
</reference>
<comment type="caution">
    <text evidence="1">The sequence shown here is derived from an EMBL/GenBank/DDBJ whole genome shotgun (WGS) entry which is preliminary data.</text>
</comment>
<accession>A0A388JJY2</accession>